<dbReference type="OrthoDB" id="6398067at2"/>
<dbReference type="AlphaFoldDB" id="A0A3P1BZM2"/>
<name>A0A3P1BZM2_9BACT</name>
<organism evidence="1 2">
    <name type="scientific">Larkinella rosea</name>
    <dbReference type="NCBI Taxonomy" id="2025312"/>
    <lineage>
        <taxon>Bacteria</taxon>
        <taxon>Pseudomonadati</taxon>
        <taxon>Bacteroidota</taxon>
        <taxon>Cytophagia</taxon>
        <taxon>Cytophagales</taxon>
        <taxon>Spirosomataceae</taxon>
        <taxon>Larkinella</taxon>
    </lineage>
</organism>
<comment type="caution">
    <text evidence="1">The sequence shown here is derived from an EMBL/GenBank/DDBJ whole genome shotgun (WGS) entry which is preliminary data.</text>
</comment>
<sequence length="255" mass="29852">MENELINNQLINPEDEINSIIFDALEAILDSTMEDGMLKEMPIIGIATKILNAGKLVRDRIFYNKVVKFFKNIGHYSDKEKADFFERHNKDESARQRLGEQIVIYLDKFDNLEKPVLLAKAYGAYIQGKISFPEFLDLGNLISIIKTHYLSEIAVILVFATDLDYKSLPIGDTFKRFLPFCEQEWLLERNDEINEDNYGHRMITDKAILIPIVKYKSTKLARNFSSYIINDIYEVERQRINEHYKNVYINPNNLR</sequence>
<keyword evidence="2" id="KW-1185">Reference proteome</keyword>
<reference evidence="1 2" key="1">
    <citation type="submission" date="2018-11" db="EMBL/GenBank/DDBJ databases">
        <authorList>
            <person name="Zhou Z."/>
            <person name="Wang G."/>
        </authorList>
    </citation>
    <scope>NUCLEOTIDE SEQUENCE [LARGE SCALE GENOMIC DNA]</scope>
    <source>
        <strain evidence="1 2">KCTC52004</strain>
    </source>
</reference>
<dbReference type="EMBL" id="RQJO01000007">
    <property type="protein sequence ID" value="RRB06316.1"/>
    <property type="molecule type" value="Genomic_DNA"/>
</dbReference>
<evidence type="ECO:0000313" key="2">
    <source>
        <dbReference type="Proteomes" id="UP000271925"/>
    </source>
</evidence>
<evidence type="ECO:0000313" key="1">
    <source>
        <dbReference type="EMBL" id="RRB06316.1"/>
    </source>
</evidence>
<dbReference type="RefSeq" id="WP_124869018.1">
    <property type="nucleotide sequence ID" value="NZ_RQJO01000007.1"/>
</dbReference>
<proteinExistence type="predicted"/>
<gene>
    <name evidence="1" type="ORF">EHT25_00480</name>
</gene>
<dbReference type="Proteomes" id="UP000271925">
    <property type="component" value="Unassembled WGS sequence"/>
</dbReference>
<protein>
    <submittedName>
        <fullName evidence="1">Uncharacterized protein</fullName>
    </submittedName>
</protein>
<accession>A0A3P1BZM2</accession>